<evidence type="ECO:0000313" key="3">
    <source>
        <dbReference type="Proteomes" id="UP001596287"/>
    </source>
</evidence>
<feature type="domain" description="AB hydrolase-1" evidence="1">
    <location>
        <begin position="30"/>
        <end position="249"/>
    </location>
</feature>
<dbReference type="Pfam" id="PF12697">
    <property type="entry name" value="Abhydrolase_6"/>
    <property type="match status" value="1"/>
</dbReference>
<dbReference type="Proteomes" id="UP001596287">
    <property type="component" value="Unassembled WGS sequence"/>
</dbReference>
<organism evidence="2 3">
    <name type="scientific">Flavobacterium qiangtangense</name>
    <dbReference type="NCBI Taxonomy" id="1442595"/>
    <lineage>
        <taxon>Bacteria</taxon>
        <taxon>Pseudomonadati</taxon>
        <taxon>Bacteroidota</taxon>
        <taxon>Flavobacteriia</taxon>
        <taxon>Flavobacteriales</taxon>
        <taxon>Flavobacteriaceae</taxon>
        <taxon>Flavobacterium</taxon>
    </lineage>
</organism>
<protein>
    <submittedName>
        <fullName evidence="2">Alpha/beta fold hydrolase</fullName>
    </submittedName>
</protein>
<dbReference type="EMBL" id="JBHSQB010000003">
    <property type="protein sequence ID" value="MFC6095515.1"/>
    <property type="molecule type" value="Genomic_DNA"/>
</dbReference>
<dbReference type="GO" id="GO:0016787">
    <property type="term" value="F:hydrolase activity"/>
    <property type="evidence" value="ECO:0007669"/>
    <property type="project" value="UniProtKB-KW"/>
</dbReference>
<evidence type="ECO:0000259" key="1">
    <source>
        <dbReference type="Pfam" id="PF12697"/>
    </source>
</evidence>
<keyword evidence="3" id="KW-1185">Reference proteome</keyword>
<evidence type="ECO:0000313" key="2">
    <source>
        <dbReference type="EMBL" id="MFC6095515.1"/>
    </source>
</evidence>
<proteinExistence type="predicted"/>
<dbReference type="InterPro" id="IPR000073">
    <property type="entry name" value="AB_hydrolase_1"/>
</dbReference>
<dbReference type="InterPro" id="IPR050266">
    <property type="entry name" value="AB_hydrolase_sf"/>
</dbReference>
<dbReference type="RefSeq" id="WP_379790144.1">
    <property type="nucleotide sequence ID" value="NZ_JBHSQB010000003.1"/>
</dbReference>
<sequence length="260" mass="28939">MHENFKKKIEVHGKMLYAEFFHNQKDRPTLVFLHDSLGCVQLWRDFPEKLSVAASCNVLIYDRLGYGKSDAMPSSKRNADYLEKEAAVLNDLLSNLNITGAILFGHSDGGSIALLAAAKYAGRVAGLICEAAHIFVEDVTLKGIYGAAEAYNTTDLPERLKKYHGDKVDAVFKSWVETWCGNDFRNWNIESFLPQITAPLLFIQGDADEFGTMAQVDRTISQVSGNAEKFIFSDAGHTPHKEFPEKTVAIAADFIRKAFP</sequence>
<keyword evidence="2" id="KW-0378">Hydrolase</keyword>
<dbReference type="SUPFAM" id="SSF53474">
    <property type="entry name" value="alpha/beta-Hydrolases"/>
    <property type="match status" value="1"/>
</dbReference>
<dbReference type="Gene3D" id="3.40.50.1820">
    <property type="entry name" value="alpha/beta hydrolase"/>
    <property type="match status" value="1"/>
</dbReference>
<comment type="caution">
    <text evidence="2">The sequence shown here is derived from an EMBL/GenBank/DDBJ whole genome shotgun (WGS) entry which is preliminary data.</text>
</comment>
<name>A0ABW1PIS2_9FLAO</name>
<accession>A0ABW1PIS2</accession>
<dbReference type="InterPro" id="IPR029058">
    <property type="entry name" value="AB_hydrolase_fold"/>
</dbReference>
<dbReference type="PANTHER" id="PTHR43798:SF33">
    <property type="entry name" value="HYDROLASE, PUTATIVE (AFU_ORTHOLOGUE AFUA_2G14860)-RELATED"/>
    <property type="match status" value="1"/>
</dbReference>
<dbReference type="PANTHER" id="PTHR43798">
    <property type="entry name" value="MONOACYLGLYCEROL LIPASE"/>
    <property type="match status" value="1"/>
</dbReference>
<reference evidence="3" key="1">
    <citation type="journal article" date="2019" name="Int. J. Syst. Evol. Microbiol.">
        <title>The Global Catalogue of Microorganisms (GCM) 10K type strain sequencing project: providing services to taxonomists for standard genome sequencing and annotation.</title>
        <authorList>
            <consortium name="The Broad Institute Genomics Platform"/>
            <consortium name="The Broad Institute Genome Sequencing Center for Infectious Disease"/>
            <person name="Wu L."/>
            <person name="Ma J."/>
        </authorList>
    </citation>
    <scope>NUCLEOTIDE SEQUENCE [LARGE SCALE GENOMIC DNA]</scope>
    <source>
        <strain evidence="3">CCUG 49679</strain>
    </source>
</reference>
<gene>
    <name evidence="2" type="ORF">ACFPVY_02565</name>
</gene>